<protein>
    <recommendedName>
        <fullName evidence="3">Apple domain-containing protein</fullName>
    </recommendedName>
</protein>
<dbReference type="PROSITE" id="PS50948">
    <property type="entry name" value="PAN"/>
    <property type="match status" value="1"/>
</dbReference>
<dbReference type="EMBL" id="JABFAI010000204">
    <property type="protein sequence ID" value="KAF4950562.1"/>
    <property type="molecule type" value="Genomic_DNA"/>
</dbReference>
<evidence type="ECO:0000313" key="4">
    <source>
        <dbReference type="EMBL" id="KAF4950562.1"/>
    </source>
</evidence>
<evidence type="ECO:0000256" key="2">
    <source>
        <dbReference type="SAM" id="SignalP"/>
    </source>
</evidence>
<dbReference type="InterPro" id="IPR003609">
    <property type="entry name" value="Pan_app"/>
</dbReference>
<reference evidence="4" key="1">
    <citation type="journal article" date="2020" name="BMC Genomics">
        <title>Correction to: Identification and distribution of gene clusters required for synthesis of sphingolipid metabolism inhibitors in diverse species of the filamentous fungus Fusarium.</title>
        <authorList>
            <person name="Kim H.S."/>
            <person name="Lohmar J.M."/>
            <person name="Busman M."/>
            <person name="Brown D.W."/>
            <person name="Naumann T.A."/>
            <person name="Divon H.H."/>
            <person name="Lysoe E."/>
            <person name="Uhlig S."/>
            <person name="Proctor R.H."/>
        </authorList>
    </citation>
    <scope>NUCLEOTIDE SEQUENCE</scope>
    <source>
        <strain evidence="4">NRRL 45417</strain>
    </source>
</reference>
<accession>A0A8H4T3E3</accession>
<dbReference type="OrthoDB" id="5102041at2759"/>
<dbReference type="SUPFAM" id="SSF57414">
    <property type="entry name" value="Hairpin loop containing domain-like"/>
    <property type="match status" value="1"/>
</dbReference>
<proteinExistence type="predicted"/>
<name>A0A8H4T3E3_9HYPO</name>
<feature type="compositionally biased region" description="Basic residues" evidence="1">
    <location>
        <begin position="340"/>
        <end position="353"/>
    </location>
</feature>
<comment type="caution">
    <text evidence="4">The sequence shown here is derived from an EMBL/GenBank/DDBJ whole genome shotgun (WGS) entry which is preliminary data.</text>
</comment>
<dbReference type="Pfam" id="PF00024">
    <property type="entry name" value="PAN_1"/>
    <property type="match status" value="1"/>
</dbReference>
<dbReference type="Pfam" id="PF14295">
    <property type="entry name" value="PAN_4"/>
    <property type="match status" value="1"/>
</dbReference>
<gene>
    <name evidence="4" type="ORF">FGADI_8121</name>
</gene>
<feature type="compositionally biased region" description="Low complexity" evidence="1">
    <location>
        <begin position="72"/>
        <end position="92"/>
    </location>
</feature>
<feature type="chain" id="PRO_5034652570" description="Apple domain-containing protein" evidence="2">
    <location>
        <begin position="20"/>
        <end position="450"/>
    </location>
</feature>
<reference evidence="4" key="2">
    <citation type="submission" date="2020-05" db="EMBL/GenBank/DDBJ databases">
        <authorList>
            <person name="Kim H.-S."/>
            <person name="Proctor R.H."/>
            <person name="Brown D.W."/>
        </authorList>
    </citation>
    <scope>NUCLEOTIDE SEQUENCE</scope>
    <source>
        <strain evidence="4">NRRL 45417</strain>
    </source>
</reference>
<feature type="signal peptide" evidence="2">
    <location>
        <begin position="1"/>
        <end position="19"/>
    </location>
</feature>
<evidence type="ECO:0000313" key="5">
    <source>
        <dbReference type="Proteomes" id="UP000604273"/>
    </source>
</evidence>
<organism evidence="4 5">
    <name type="scientific">Fusarium gaditjirri</name>
    <dbReference type="NCBI Taxonomy" id="282569"/>
    <lineage>
        <taxon>Eukaryota</taxon>
        <taxon>Fungi</taxon>
        <taxon>Dikarya</taxon>
        <taxon>Ascomycota</taxon>
        <taxon>Pezizomycotina</taxon>
        <taxon>Sordariomycetes</taxon>
        <taxon>Hypocreomycetidae</taxon>
        <taxon>Hypocreales</taxon>
        <taxon>Nectriaceae</taxon>
        <taxon>Fusarium</taxon>
        <taxon>Fusarium nisikadoi species complex</taxon>
    </lineage>
</organism>
<feature type="domain" description="Apple" evidence="3">
    <location>
        <begin position="129"/>
        <end position="210"/>
    </location>
</feature>
<dbReference type="Proteomes" id="UP000604273">
    <property type="component" value="Unassembled WGS sequence"/>
</dbReference>
<dbReference type="AlphaFoldDB" id="A0A8H4T3E3"/>
<evidence type="ECO:0000256" key="1">
    <source>
        <dbReference type="SAM" id="MobiDB-lite"/>
    </source>
</evidence>
<feature type="region of interest" description="Disordered" evidence="1">
    <location>
        <begin position="339"/>
        <end position="369"/>
    </location>
</feature>
<feature type="compositionally biased region" description="Basic and acidic residues" evidence="1">
    <location>
        <begin position="354"/>
        <end position="363"/>
    </location>
</feature>
<sequence>MVAIRSFFILSAAVGIASAGKCKPESLSSSVVSVPSSTVSASDTASSAASTTVTLIESSTTLADTTAEMSLTGSATETASTATSADATETSITESKPTTFLTSFTTSNAGTTTEAATTTTAAAGPVVTCPSDVQQCLGTIKIQCDVLLSGLNNPTGVADLNECTQQCNSDASCLAFTYSQNSRSCFKATRSSDYVVVDLGSWVSGIKGTCGESPEPSTTVFTSTAETTTTDAATTTTTAAPVNNCPSETGQCVNGALIQCDVVLGNLIFAGISTDITQCAQFCDPEDSCRGFSRRRDTGACALTFSDPDDVTQVDREGWDSGILNTCLIQAPSTCSSYTRRSHASRSTRHTRHGRDGALDPKGTRQLATQKSRLQRSLAMAGYNSRRLLEFHVPHTIVSAEKPAEVIYDPALRVDGVWSSGRVVVVSGGDEYGDSAMAVVALETSACDGV</sequence>
<feature type="region of interest" description="Disordered" evidence="1">
    <location>
        <begin position="71"/>
        <end position="92"/>
    </location>
</feature>
<dbReference type="Gene3D" id="3.50.4.10">
    <property type="entry name" value="Hepatocyte Growth Factor"/>
    <property type="match status" value="1"/>
</dbReference>
<keyword evidence="2" id="KW-0732">Signal</keyword>
<keyword evidence="5" id="KW-1185">Reference proteome</keyword>
<evidence type="ECO:0000259" key="3">
    <source>
        <dbReference type="PROSITE" id="PS50948"/>
    </source>
</evidence>